<proteinExistence type="predicted"/>
<dbReference type="GO" id="GO:0043190">
    <property type="term" value="C:ATP-binding cassette (ABC) transporter complex"/>
    <property type="evidence" value="ECO:0007669"/>
    <property type="project" value="InterPro"/>
</dbReference>
<dbReference type="InterPro" id="IPR019734">
    <property type="entry name" value="TPR_rpt"/>
</dbReference>
<evidence type="ECO:0000256" key="2">
    <source>
        <dbReference type="ARBA" id="ARBA00022741"/>
    </source>
</evidence>
<keyword evidence="1" id="KW-0813">Transport</keyword>
<keyword evidence="4" id="KW-0802">TPR repeat</keyword>
<dbReference type="AlphaFoldDB" id="A0A5S9IJT5"/>
<evidence type="ECO:0000256" key="1">
    <source>
        <dbReference type="ARBA" id="ARBA00022448"/>
    </source>
</evidence>
<keyword evidence="7" id="KW-1185">Reference proteome</keyword>
<dbReference type="PANTHER" id="PTHR45772">
    <property type="entry name" value="CONSERVED COMPONENT OF ABC TRANSPORTER FOR NATURAL AMINO ACIDS-RELATED"/>
    <property type="match status" value="1"/>
</dbReference>
<reference evidence="6 7" key="1">
    <citation type="submission" date="2019-08" db="EMBL/GenBank/DDBJ databases">
        <title>Complete genome sequence of Candidatus Uab amorphum.</title>
        <authorList>
            <person name="Shiratori T."/>
            <person name="Suzuki S."/>
            <person name="Kakizawa Y."/>
            <person name="Ishida K."/>
        </authorList>
    </citation>
    <scope>NUCLEOTIDE SEQUENCE [LARGE SCALE GENOMIC DNA]</scope>
    <source>
        <strain evidence="6 7">SRT547</strain>
    </source>
</reference>
<dbReference type="PROSITE" id="PS50893">
    <property type="entry name" value="ABC_TRANSPORTER_2"/>
    <property type="match status" value="1"/>
</dbReference>
<keyword evidence="2" id="KW-0547">Nucleotide-binding</keyword>
<evidence type="ECO:0000256" key="3">
    <source>
        <dbReference type="ARBA" id="ARBA00022840"/>
    </source>
</evidence>
<dbReference type="Gene3D" id="1.25.40.10">
    <property type="entry name" value="Tetratricopeptide repeat domain"/>
    <property type="match status" value="1"/>
</dbReference>
<accession>A0A5S9IJT5</accession>
<dbReference type="RefSeq" id="WP_151967371.1">
    <property type="nucleotide sequence ID" value="NZ_AP019860.1"/>
</dbReference>
<protein>
    <submittedName>
        <fullName evidence="6">ABC transporter ATP-binding protein</fullName>
    </submittedName>
</protein>
<gene>
    <name evidence="6" type="ORF">UABAM_01509</name>
</gene>
<dbReference type="KEGG" id="uam:UABAM_01509"/>
<evidence type="ECO:0000256" key="4">
    <source>
        <dbReference type="PROSITE-ProRule" id="PRU00339"/>
    </source>
</evidence>
<dbReference type="InterPro" id="IPR051120">
    <property type="entry name" value="ABC_AA/LPS_Transport"/>
</dbReference>
<dbReference type="InterPro" id="IPR003593">
    <property type="entry name" value="AAA+_ATPase"/>
</dbReference>
<dbReference type="SMART" id="SM00382">
    <property type="entry name" value="AAA"/>
    <property type="match status" value="1"/>
</dbReference>
<name>A0A5S9IJT5_UABAM</name>
<feature type="domain" description="ABC transporter" evidence="5">
    <location>
        <begin position="5"/>
        <end position="237"/>
    </location>
</feature>
<dbReference type="OrthoDB" id="9805514at2"/>
<evidence type="ECO:0000313" key="7">
    <source>
        <dbReference type="Proteomes" id="UP000326354"/>
    </source>
</evidence>
<dbReference type="InterPro" id="IPR011990">
    <property type="entry name" value="TPR-like_helical_dom_sf"/>
</dbReference>
<feature type="repeat" description="TPR" evidence="4">
    <location>
        <begin position="281"/>
        <end position="314"/>
    </location>
</feature>
<dbReference type="InterPro" id="IPR003439">
    <property type="entry name" value="ABC_transporter-like_ATP-bd"/>
</dbReference>
<dbReference type="SUPFAM" id="SSF52540">
    <property type="entry name" value="P-loop containing nucleoside triphosphate hydrolases"/>
    <property type="match status" value="1"/>
</dbReference>
<organism evidence="6 7">
    <name type="scientific">Uabimicrobium amorphum</name>
    <dbReference type="NCBI Taxonomy" id="2596890"/>
    <lineage>
        <taxon>Bacteria</taxon>
        <taxon>Pseudomonadati</taxon>
        <taxon>Planctomycetota</taxon>
        <taxon>Candidatus Uabimicrobiia</taxon>
        <taxon>Candidatus Uabimicrobiales</taxon>
        <taxon>Candidatus Uabimicrobiaceae</taxon>
        <taxon>Candidatus Uabimicrobium</taxon>
    </lineage>
</organism>
<dbReference type="GO" id="GO:0055085">
    <property type="term" value="P:transmembrane transport"/>
    <property type="evidence" value="ECO:0007669"/>
    <property type="project" value="InterPro"/>
</dbReference>
<keyword evidence="3 6" id="KW-0067">ATP-binding</keyword>
<dbReference type="PANTHER" id="PTHR45772:SF10">
    <property type="entry name" value="LIPOPOLYSACCHARIDE EXPORT SYSTEM ATP-BINDING PROTEIN LPTB"/>
    <property type="match status" value="1"/>
</dbReference>
<evidence type="ECO:0000259" key="5">
    <source>
        <dbReference type="PROSITE" id="PS50893"/>
    </source>
</evidence>
<dbReference type="Gene3D" id="3.40.50.300">
    <property type="entry name" value="P-loop containing nucleotide triphosphate hydrolases"/>
    <property type="match status" value="1"/>
</dbReference>
<dbReference type="Pfam" id="PF00005">
    <property type="entry name" value="ABC_tran"/>
    <property type="match status" value="1"/>
</dbReference>
<dbReference type="InterPro" id="IPR027417">
    <property type="entry name" value="P-loop_NTPase"/>
</dbReference>
<dbReference type="SUPFAM" id="SSF48452">
    <property type="entry name" value="TPR-like"/>
    <property type="match status" value="1"/>
</dbReference>
<evidence type="ECO:0000313" key="6">
    <source>
        <dbReference type="EMBL" id="BBM83158.1"/>
    </source>
</evidence>
<dbReference type="NCBIfam" id="TIGR04406">
    <property type="entry name" value="LPS_export_lptB"/>
    <property type="match status" value="1"/>
</dbReference>
<dbReference type="GO" id="GO:0005524">
    <property type="term" value="F:ATP binding"/>
    <property type="evidence" value="ECO:0007669"/>
    <property type="project" value="UniProtKB-KW"/>
</dbReference>
<dbReference type="Proteomes" id="UP000326354">
    <property type="component" value="Chromosome"/>
</dbReference>
<dbReference type="InterPro" id="IPR030921">
    <property type="entry name" value="LPS_export_LptB"/>
</dbReference>
<sequence>MERFLQTVELVKVYKKRRVVDKVSLRIEPGKVIGLLGANGAGKSTTFRMVAGLVRPDYGRIVLDGKDISNLPMYMRARIGIGYLPQEATIFRRLTVRDNIMVVLQHLKMSAKERKKLLESLLDEMNLKHLEKTYAERLSGGERRRLEVTRLLSTSPSFMMWDEPFAAVDPIIVEYLQKIILELKEKGIGILITDHKPKETLAVSDYVYVMHQGKILVEDVPNVVATNRTVQEVYLGDSVASDSPKTDKEKMAHHAKVYFEQQEYEKAVEVITETFASNLDCDTRMLRGKCFLGLEEYPSAIFDFQKVLKSSPENKEAQECLQHAQSLLSSS</sequence>
<dbReference type="PROSITE" id="PS50005">
    <property type="entry name" value="TPR"/>
    <property type="match status" value="1"/>
</dbReference>
<dbReference type="GO" id="GO:0016887">
    <property type="term" value="F:ATP hydrolysis activity"/>
    <property type="evidence" value="ECO:0007669"/>
    <property type="project" value="InterPro"/>
</dbReference>
<dbReference type="EMBL" id="AP019860">
    <property type="protein sequence ID" value="BBM83158.1"/>
    <property type="molecule type" value="Genomic_DNA"/>
</dbReference>